<gene>
    <name evidence="1" type="ORF">AWB74_08179</name>
</gene>
<proteinExistence type="predicted"/>
<dbReference type="Proteomes" id="UP000055019">
    <property type="component" value="Unassembled WGS sequence"/>
</dbReference>
<sequence length="59" mass="6519">MKQTKPFVSFTREVFDATTGNCVRGQLTAARMPGALDRFPRCAPGTGQSKWRTVNTLES</sequence>
<organism evidence="1 2">
    <name type="scientific">Caballeronia arvi</name>
    <dbReference type="NCBI Taxonomy" id="1777135"/>
    <lineage>
        <taxon>Bacteria</taxon>
        <taxon>Pseudomonadati</taxon>
        <taxon>Pseudomonadota</taxon>
        <taxon>Betaproteobacteria</taxon>
        <taxon>Burkholderiales</taxon>
        <taxon>Burkholderiaceae</taxon>
        <taxon>Caballeronia</taxon>
    </lineage>
</organism>
<evidence type="ECO:0000313" key="2">
    <source>
        <dbReference type="Proteomes" id="UP000055019"/>
    </source>
</evidence>
<dbReference type="EMBL" id="FCOM02000096">
    <property type="protein sequence ID" value="SAL87593.1"/>
    <property type="molecule type" value="Genomic_DNA"/>
</dbReference>
<keyword evidence="2" id="KW-1185">Reference proteome</keyword>
<name>A0A158L3Q5_9BURK</name>
<reference evidence="1" key="1">
    <citation type="submission" date="2016-01" db="EMBL/GenBank/DDBJ databases">
        <authorList>
            <person name="Peeters C."/>
        </authorList>
    </citation>
    <scope>NUCLEOTIDE SEQUENCE [LARGE SCALE GENOMIC DNA]</scope>
    <source>
        <strain evidence="1">LMG 29317</strain>
    </source>
</reference>
<evidence type="ECO:0000313" key="1">
    <source>
        <dbReference type="EMBL" id="SAL87593.1"/>
    </source>
</evidence>
<dbReference type="AlphaFoldDB" id="A0A158L3Q5"/>
<comment type="caution">
    <text evidence="1">The sequence shown here is derived from an EMBL/GenBank/DDBJ whole genome shotgun (WGS) entry which is preliminary data.</text>
</comment>
<protein>
    <submittedName>
        <fullName evidence="1">Uncharacterized protein</fullName>
    </submittedName>
</protein>
<accession>A0A158L3Q5</accession>